<dbReference type="SUPFAM" id="SSF63763">
    <property type="entry name" value="SAND domain-like"/>
    <property type="match status" value="1"/>
</dbReference>
<dbReference type="GO" id="GO:0000981">
    <property type="term" value="F:DNA-binding transcription factor activity, RNA polymerase II-specific"/>
    <property type="evidence" value="ECO:0007669"/>
    <property type="project" value="TreeGrafter"/>
</dbReference>
<feature type="domain" description="c-SKI SMAD4-binding" evidence="3">
    <location>
        <begin position="290"/>
        <end position="380"/>
    </location>
</feature>
<feature type="region of interest" description="Disordered" evidence="2">
    <location>
        <begin position="153"/>
        <end position="176"/>
    </location>
</feature>
<dbReference type="Proteomes" id="UP000663864">
    <property type="component" value="Unassembled WGS sequence"/>
</dbReference>
<sequence>MMFIHHLNHSVYIRMTTTTSTPPSSVASSISSFDPQLLKLLARHHHHFNQQPSAKEFLQHAFYFNHPPPNTVATITPRHHLSNGLSKLNTENSTSNKLLSLSTTINNGKPDQQQIISPTNNQIKKPTTQQQAKDVLGFDQWLQPPIGSIIQGPPCVQSDTSSSSSSNSSATAGFKSETTLSSGERITCFVVGGEKRLCLPEILNTVLKDFSLQEINAACERLHIYCSRCTNEQLDILKKTQVLPMNAPSCGLITQTDAERLCASLLQLRYKGQLRTVNSITANQYERLYSIKVQHKCFGKCSGTLYPTLYVAPQAECIQCDTCQALFSPKTFVSHGHKSEENRICHWGFNSDNWRAYLKIRSTENNKAHEELELFKEKFLNTNNNNNNNNNNINNNNNNHQKKRLTQQSDCLLSAEKRTKLVPSSSNDTWSYPYNQSNFPSMKKDNHYGDYSFGGCLPRPTLIPPPLPLAIPVETSTTSNSCTRPSPLRVVRSNSPALNEPINPSITNFNDFSPEGIRQIVETTVSSPRARQQLITYISQLQLHAYAQSTKTNSVIAAAAHQQNETILLRRENELLRERLSKFEVAQISSNSSTISNGSKFSSNDNNHQQDSIVGDSDDLDSNVSLHSTSSIVAHDTTIEQPKYFDRKRRLLAAEQQISTTENDTLIIKKSSPHKKACLDDIVDSLNQKAQAERDEEDEPEEGEIEDNQMKQEQHNNNDNNEENIVETNHNLTPPSTTTEREDEDEDIDVDDMKLNVDDDH</sequence>
<dbReference type="InterPro" id="IPR023216">
    <property type="entry name" value="Tscrpt_reg_SKI_SnoN"/>
</dbReference>
<accession>A0A814SX93</accession>
<dbReference type="PANTHER" id="PTHR10005:SF25">
    <property type="entry name" value="SNO ONCOGENE, ISOFORM B"/>
    <property type="match status" value="1"/>
</dbReference>
<name>A0A814SX93_9BILA</name>
<evidence type="ECO:0000256" key="1">
    <source>
        <dbReference type="ARBA" id="ARBA00009513"/>
    </source>
</evidence>
<reference evidence="4" key="1">
    <citation type="submission" date="2021-02" db="EMBL/GenBank/DDBJ databases">
        <authorList>
            <person name="Nowell W R."/>
        </authorList>
    </citation>
    <scope>NUCLEOTIDE SEQUENCE</scope>
</reference>
<evidence type="ECO:0000256" key="2">
    <source>
        <dbReference type="SAM" id="MobiDB-lite"/>
    </source>
</evidence>
<evidence type="ECO:0000313" key="5">
    <source>
        <dbReference type="Proteomes" id="UP000663864"/>
    </source>
</evidence>
<organism evidence="4 5">
    <name type="scientific">Rotaria sordida</name>
    <dbReference type="NCBI Taxonomy" id="392033"/>
    <lineage>
        <taxon>Eukaryota</taxon>
        <taxon>Metazoa</taxon>
        <taxon>Spiralia</taxon>
        <taxon>Gnathifera</taxon>
        <taxon>Rotifera</taxon>
        <taxon>Eurotatoria</taxon>
        <taxon>Bdelloidea</taxon>
        <taxon>Philodinida</taxon>
        <taxon>Philodinidae</taxon>
        <taxon>Rotaria</taxon>
    </lineage>
</organism>
<dbReference type="GO" id="GO:0005737">
    <property type="term" value="C:cytoplasm"/>
    <property type="evidence" value="ECO:0007669"/>
    <property type="project" value="TreeGrafter"/>
</dbReference>
<dbReference type="Pfam" id="PF08782">
    <property type="entry name" value="c-SKI_SMAD_bind"/>
    <property type="match status" value="1"/>
</dbReference>
<dbReference type="InterPro" id="IPR009061">
    <property type="entry name" value="DNA-bd_dom_put_sf"/>
</dbReference>
<feature type="compositionally biased region" description="Acidic residues" evidence="2">
    <location>
        <begin position="694"/>
        <end position="707"/>
    </location>
</feature>
<proteinExistence type="inferred from homology"/>
<dbReference type="PANTHER" id="PTHR10005">
    <property type="entry name" value="SKI ONCOGENE-RELATED"/>
    <property type="match status" value="1"/>
</dbReference>
<dbReference type="GO" id="GO:0046332">
    <property type="term" value="F:SMAD binding"/>
    <property type="evidence" value="ECO:0007669"/>
    <property type="project" value="InterPro"/>
</dbReference>
<evidence type="ECO:0000313" key="4">
    <source>
        <dbReference type="EMBL" id="CAF1153304.1"/>
    </source>
</evidence>
<feature type="region of interest" description="Disordered" evidence="2">
    <location>
        <begin position="688"/>
        <end position="761"/>
    </location>
</feature>
<feature type="compositionally biased region" description="Low complexity" evidence="2">
    <location>
        <begin position="592"/>
        <end position="604"/>
    </location>
</feature>
<dbReference type="CDD" id="cd21079">
    <property type="entry name" value="DHD_Ski_Sno"/>
    <property type="match status" value="1"/>
</dbReference>
<evidence type="ECO:0000259" key="3">
    <source>
        <dbReference type="SMART" id="SM01046"/>
    </source>
</evidence>
<comment type="caution">
    <text evidence="4">The sequence shown here is derived from an EMBL/GenBank/DDBJ whole genome shotgun (WGS) entry which is preliminary data.</text>
</comment>
<dbReference type="InterPro" id="IPR014890">
    <property type="entry name" value="c-SKI_SMAD4-bd_dom"/>
</dbReference>
<dbReference type="Gene3D" id="3.10.260.20">
    <property type="entry name" value="Ski"/>
    <property type="match status" value="1"/>
</dbReference>
<feature type="region of interest" description="Disordered" evidence="2">
    <location>
        <begin position="592"/>
        <end position="621"/>
    </location>
</feature>
<feature type="compositionally biased region" description="Low complexity" evidence="2">
    <location>
        <begin position="153"/>
        <end position="169"/>
    </location>
</feature>
<dbReference type="Gene3D" id="3.10.390.10">
    <property type="entry name" value="SAND domain-like"/>
    <property type="match status" value="1"/>
</dbReference>
<dbReference type="SMART" id="SM01046">
    <property type="entry name" value="c-SKI_SMAD_bind"/>
    <property type="match status" value="1"/>
</dbReference>
<dbReference type="GO" id="GO:0000978">
    <property type="term" value="F:RNA polymerase II cis-regulatory region sequence-specific DNA binding"/>
    <property type="evidence" value="ECO:0007669"/>
    <property type="project" value="TreeGrafter"/>
</dbReference>
<dbReference type="InterPro" id="IPR003380">
    <property type="entry name" value="SKI/SNO/DAC"/>
</dbReference>
<gene>
    <name evidence="4" type="ORF">ZHD862_LOCUS20282</name>
</gene>
<dbReference type="SUPFAM" id="SSF46955">
    <property type="entry name" value="Putative DNA-binding domain"/>
    <property type="match status" value="1"/>
</dbReference>
<dbReference type="InterPro" id="IPR037000">
    <property type="entry name" value="Ski_DNA-bd_sf"/>
</dbReference>
<dbReference type="InterPro" id="IPR010919">
    <property type="entry name" value="SAND-like_dom_sf"/>
</dbReference>
<dbReference type="GO" id="GO:0030514">
    <property type="term" value="P:negative regulation of BMP signaling pathway"/>
    <property type="evidence" value="ECO:0007669"/>
    <property type="project" value="TreeGrafter"/>
</dbReference>
<dbReference type="GO" id="GO:0005667">
    <property type="term" value="C:transcription regulator complex"/>
    <property type="evidence" value="ECO:0007669"/>
    <property type="project" value="TreeGrafter"/>
</dbReference>
<dbReference type="GO" id="GO:0005634">
    <property type="term" value="C:nucleus"/>
    <property type="evidence" value="ECO:0007669"/>
    <property type="project" value="TreeGrafter"/>
</dbReference>
<feature type="compositionally biased region" description="Basic and acidic residues" evidence="2">
    <location>
        <begin position="751"/>
        <end position="761"/>
    </location>
</feature>
<feature type="compositionally biased region" description="Acidic residues" evidence="2">
    <location>
        <begin position="741"/>
        <end position="750"/>
    </location>
</feature>
<feature type="region of interest" description="Disordered" evidence="2">
    <location>
        <begin position="381"/>
        <end position="400"/>
    </location>
</feature>
<dbReference type="AlphaFoldDB" id="A0A814SX93"/>
<dbReference type="FunFam" id="3.10.260.20:FF:000002">
    <property type="entry name" value="SKI-like oncogene a"/>
    <property type="match status" value="1"/>
</dbReference>
<dbReference type="EMBL" id="CAJNOT010001145">
    <property type="protein sequence ID" value="CAF1153304.1"/>
    <property type="molecule type" value="Genomic_DNA"/>
</dbReference>
<dbReference type="Pfam" id="PF02437">
    <property type="entry name" value="Ski_Sno_DHD"/>
    <property type="match status" value="1"/>
</dbReference>
<comment type="similarity">
    <text evidence="1">Belongs to the SKI family.</text>
</comment>
<protein>
    <recommendedName>
        <fullName evidence="3">c-SKI SMAD4-binding domain-containing protein</fullName>
    </recommendedName>
</protein>
<feature type="compositionally biased region" description="Low complexity" evidence="2">
    <location>
        <begin position="381"/>
        <end position="399"/>
    </location>
</feature>